<gene>
    <name evidence="6" type="ORF">TELCIR_19850</name>
</gene>
<evidence type="ECO:0000256" key="2">
    <source>
        <dbReference type="ARBA" id="ARBA00022692"/>
    </source>
</evidence>
<accession>A0A2G9TMY5</accession>
<dbReference type="Proteomes" id="UP000230423">
    <property type="component" value="Unassembled WGS sequence"/>
</dbReference>
<feature type="transmembrane region" description="Helical" evidence="5">
    <location>
        <begin position="42"/>
        <end position="64"/>
    </location>
</feature>
<keyword evidence="2 5" id="KW-0812">Transmembrane</keyword>
<keyword evidence="3 5" id="KW-1133">Transmembrane helix</keyword>
<evidence type="ECO:0000256" key="4">
    <source>
        <dbReference type="ARBA" id="ARBA00023136"/>
    </source>
</evidence>
<keyword evidence="7" id="KW-1185">Reference proteome</keyword>
<evidence type="ECO:0000313" key="7">
    <source>
        <dbReference type="Proteomes" id="UP000230423"/>
    </source>
</evidence>
<evidence type="ECO:0000256" key="5">
    <source>
        <dbReference type="SAM" id="Phobius"/>
    </source>
</evidence>
<dbReference type="AlphaFoldDB" id="A0A2G9TMY5"/>
<evidence type="ECO:0000313" key="6">
    <source>
        <dbReference type="EMBL" id="PIO58710.1"/>
    </source>
</evidence>
<dbReference type="GO" id="GO:0016020">
    <property type="term" value="C:membrane"/>
    <property type="evidence" value="ECO:0007669"/>
    <property type="project" value="UniProtKB-SubCell"/>
</dbReference>
<organism evidence="6 7">
    <name type="scientific">Teladorsagia circumcincta</name>
    <name type="common">Brown stomach worm</name>
    <name type="synonym">Ostertagia circumcincta</name>
    <dbReference type="NCBI Taxonomy" id="45464"/>
    <lineage>
        <taxon>Eukaryota</taxon>
        <taxon>Metazoa</taxon>
        <taxon>Ecdysozoa</taxon>
        <taxon>Nematoda</taxon>
        <taxon>Chromadorea</taxon>
        <taxon>Rhabditida</taxon>
        <taxon>Rhabditina</taxon>
        <taxon>Rhabditomorpha</taxon>
        <taxon>Strongyloidea</taxon>
        <taxon>Trichostrongylidae</taxon>
        <taxon>Teladorsagia</taxon>
    </lineage>
</organism>
<dbReference type="EMBL" id="KZ360186">
    <property type="protein sequence ID" value="PIO58710.1"/>
    <property type="molecule type" value="Genomic_DNA"/>
</dbReference>
<dbReference type="OrthoDB" id="5792629at2759"/>
<evidence type="ECO:0000256" key="1">
    <source>
        <dbReference type="ARBA" id="ARBA00004141"/>
    </source>
</evidence>
<proteinExistence type="predicted"/>
<keyword evidence="4 5" id="KW-0472">Membrane</keyword>
<comment type="subcellular location">
    <subcellularLocation>
        <location evidence="1">Membrane</location>
        <topology evidence="1">Multi-pass membrane protein</topology>
    </subcellularLocation>
</comment>
<evidence type="ECO:0000256" key="3">
    <source>
        <dbReference type="ARBA" id="ARBA00022989"/>
    </source>
</evidence>
<sequence length="108" mass="12183">MTVFNRLAIGSAMINPSSLKLPGLAQLAELTLSSRYQISENIATSAMLCVISTVQLTTFAIYAFSMSYLRMTMKHDPMYDPLKETFYMNASGPEGWLNYATQLQKQWQ</sequence>
<dbReference type="InterPro" id="IPR019408">
    <property type="entry name" value="7TM_GPCR_serpentine_rcpt_Srab"/>
</dbReference>
<name>A0A2G9TMY5_TELCI</name>
<dbReference type="Pfam" id="PF10292">
    <property type="entry name" value="7TM_GPCR_Srab"/>
    <property type="match status" value="1"/>
</dbReference>
<reference evidence="6 7" key="1">
    <citation type="submission" date="2015-09" db="EMBL/GenBank/DDBJ databases">
        <title>Draft genome of the parasitic nematode Teladorsagia circumcincta isolate WARC Sus (inbred).</title>
        <authorList>
            <person name="Mitreva M."/>
        </authorList>
    </citation>
    <scope>NUCLEOTIDE SEQUENCE [LARGE SCALE GENOMIC DNA]</scope>
    <source>
        <strain evidence="6 7">S</strain>
    </source>
</reference>
<protein>
    <submittedName>
        <fullName evidence="6">Uncharacterized protein</fullName>
    </submittedName>
</protein>